<reference evidence="4" key="1">
    <citation type="journal article" date="2023" name="Commun. Biol.">
        <title>Genome analysis of Parmales, the sister group of diatoms, reveals the evolutionary specialization of diatoms from phago-mixotrophs to photoautotrophs.</title>
        <authorList>
            <person name="Ban H."/>
            <person name="Sato S."/>
            <person name="Yoshikawa S."/>
            <person name="Yamada K."/>
            <person name="Nakamura Y."/>
            <person name="Ichinomiya M."/>
            <person name="Sato N."/>
            <person name="Blanc-Mathieu R."/>
            <person name="Endo H."/>
            <person name="Kuwata A."/>
            <person name="Ogata H."/>
        </authorList>
    </citation>
    <scope>NUCLEOTIDE SEQUENCE [LARGE SCALE GENOMIC DNA]</scope>
</reference>
<evidence type="ECO:0000313" key="4">
    <source>
        <dbReference type="Proteomes" id="UP001165065"/>
    </source>
</evidence>
<accession>A0A9W7GJP1</accession>
<proteinExistence type="predicted"/>
<name>A0A9W7GJP1_9STRA</name>
<feature type="compositionally biased region" description="Acidic residues" evidence="2">
    <location>
        <begin position="508"/>
        <end position="526"/>
    </location>
</feature>
<feature type="coiled-coil region" evidence="1">
    <location>
        <begin position="105"/>
        <end position="244"/>
    </location>
</feature>
<feature type="region of interest" description="Disordered" evidence="2">
    <location>
        <begin position="1"/>
        <end position="25"/>
    </location>
</feature>
<evidence type="ECO:0000256" key="2">
    <source>
        <dbReference type="SAM" id="MobiDB-lite"/>
    </source>
</evidence>
<protein>
    <submittedName>
        <fullName evidence="3">Uncharacterized protein</fullName>
    </submittedName>
</protein>
<gene>
    <name evidence="3" type="ORF">TrCOL_g6561</name>
</gene>
<sequence>MSDTSDDYADSSSVSSSFSYQSNPRQRLASMASITSMSNTVQLKGDAVGMDSLLDQKQGQIERLEGLLSTQTDDHLEQMSRLRSESETREKKLGKKMESKVKKGQERLLKKIEKLTRKENDASNRAMEAEKRSVMVAKRLSASQSELHMAKLRVSELEQEIKTAKDLNLSTLEQQHKLTSLETNNNSQLTSQRDQNSLLASEIRNLRQQLIESKETCDKERSRADRLEKEVEARSSRLLNMQENITASTEENTRLSRSIEADRLVASDLKKANLDMKGRLEEETKKCEQAVAEKSLMISEKDAANTELREEVKRMKKNMSLNIMKNMLKMNEIKKATKILSAMKQRVDAKKKAEAELILEKIKGEYLDVTRKLSEAGETIESLEKGRDSLKEKIRELEVKEEDMKKSEEEMKRSEEDLKEELKEAQGKIVEPVEVNESFTQMSPRHAVVMETQTSPSKGGGGEFWDGKEEKEEEEEEEEEEVDSYGEDEDFEQEAEGEGGTVEKEKEEAAEEKEEAAEEKEEAAEDKEDKAPRSPNTSADFSRTVQHDPRTVPIPVTQSDIINSTVISLRSTLQQQDEDMEAMKEELDALRTEKRIAIEQAGVAKLEALELAAKFEVQQTVEKMDKTIDQSFEHSARETLQQLNSPGGSITGSAYAQFRARDEFLGTQLTESARNNDVAEDVSHQATEVAGRLYEVYRGVKGGEASSTTVAVDIARGEKERESVGFSSGGALSPESQLLGGGQENILSSSTGSRVRFETPKLDPPPPPGNNNAEEMFGTPTGLSPGAKEIENMMQEMGPSAPFGGGIGGSATNTNNKYPQYSELGNNNLPRLMHDLRKRVADEIYNVGEMLFDVVDSDFRENMRGGRVRNNAPVTDIERHQFKKVLQKASRGTLRWLLLIYLRTYDSLHDMLEQKRREGVKQRQPGQFHYSPRSSRGEEEGEGEEEEEGWGGKSPLYREEMDVMEEPGDILRSRMHGLLADVKGSWENERRDPSKAGPGSLLREEYEEAGMFFDGSGRGRTGGRKTKSTTLPFHRTQTRMANSMESRMRGEAEERDSNRRNKLNFLDSGAGPREFWSTVSPSISYHEEQGGEVSEGEVEQHMWRLVLLVRCQDRGRGLRLQRHESQRKLLDLRLYELILMTMRIVFLKEKVVSVDTVRGGGRLKLKFMDVGKWSGRGDSVGRGAGVGLQGMSRSLGVGGLMGLMGGVEGLGVGGGIAREGIEGGVDKRTFARISREFQKLKQDREMGRLAESEGMGGKGDLLRKTMDGGVGGGAMVFSNGHSKQLRGGDKREKGKKGWRGGGAGMLGRHSDRRDFF</sequence>
<feature type="region of interest" description="Disordered" evidence="2">
    <location>
        <begin position="1041"/>
        <end position="1064"/>
    </location>
</feature>
<keyword evidence="4" id="KW-1185">Reference proteome</keyword>
<dbReference type="Proteomes" id="UP001165065">
    <property type="component" value="Unassembled WGS sequence"/>
</dbReference>
<feature type="compositionally biased region" description="Acidic residues" evidence="2">
    <location>
        <begin position="471"/>
        <end position="497"/>
    </location>
</feature>
<feature type="compositionally biased region" description="Basic and acidic residues" evidence="2">
    <location>
        <begin position="401"/>
        <end position="426"/>
    </location>
</feature>
<dbReference type="OrthoDB" id="199375at2759"/>
<feature type="region of interest" description="Disordered" evidence="2">
    <location>
        <begin position="401"/>
        <end position="551"/>
    </location>
</feature>
<feature type="compositionally biased region" description="Low complexity" evidence="2">
    <location>
        <begin position="10"/>
        <end position="22"/>
    </location>
</feature>
<feature type="region of interest" description="Disordered" evidence="2">
    <location>
        <begin position="721"/>
        <end position="779"/>
    </location>
</feature>
<comment type="caution">
    <text evidence="3">The sequence shown here is derived from an EMBL/GenBank/DDBJ whole genome shotgun (WGS) entry which is preliminary data.</text>
</comment>
<organism evidence="3 4">
    <name type="scientific">Triparma columacea</name>
    <dbReference type="NCBI Taxonomy" id="722753"/>
    <lineage>
        <taxon>Eukaryota</taxon>
        <taxon>Sar</taxon>
        <taxon>Stramenopiles</taxon>
        <taxon>Ochrophyta</taxon>
        <taxon>Bolidophyceae</taxon>
        <taxon>Parmales</taxon>
        <taxon>Triparmaceae</taxon>
        <taxon>Triparma</taxon>
    </lineage>
</organism>
<feature type="compositionally biased region" description="Basic and acidic residues" evidence="2">
    <location>
        <begin position="72"/>
        <end position="105"/>
    </location>
</feature>
<feature type="coiled-coil region" evidence="1">
    <location>
        <begin position="566"/>
        <end position="600"/>
    </location>
</feature>
<feature type="region of interest" description="Disordered" evidence="2">
    <location>
        <begin position="67"/>
        <end position="105"/>
    </location>
</feature>
<feature type="compositionally biased region" description="Acidic residues" evidence="2">
    <location>
        <begin position="939"/>
        <end position="949"/>
    </location>
</feature>
<evidence type="ECO:0000256" key="1">
    <source>
        <dbReference type="SAM" id="Coils"/>
    </source>
</evidence>
<dbReference type="EMBL" id="BRYA01001534">
    <property type="protein sequence ID" value="GMI45105.1"/>
    <property type="molecule type" value="Genomic_DNA"/>
</dbReference>
<feature type="compositionally biased region" description="Basic and acidic residues" evidence="2">
    <location>
        <begin position="1046"/>
        <end position="1059"/>
    </location>
</feature>
<feature type="region of interest" description="Disordered" evidence="2">
    <location>
        <begin position="1277"/>
        <end position="1316"/>
    </location>
</feature>
<evidence type="ECO:0000313" key="3">
    <source>
        <dbReference type="EMBL" id="GMI45105.1"/>
    </source>
</evidence>
<feature type="region of interest" description="Disordered" evidence="2">
    <location>
        <begin position="916"/>
        <end position="954"/>
    </location>
</feature>
<keyword evidence="1" id="KW-0175">Coiled coil</keyword>
<feature type="compositionally biased region" description="Polar residues" evidence="2">
    <location>
        <begin position="534"/>
        <end position="544"/>
    </location>
</feature>